<sequence length="393" mass="45035">MAVTEVKDALRSFAFIKDFHSIATRLNAICGSANITTAQIINSFKLDKLTYHSKAGNIVASESAEYARYDSGFVDKSGNKIFGHFTKKAKGQWIGIEFGYLNYIKSKFDTFDCGFIKITPFKSANIFFNGLSEMAIPESWEYSKTKSTVAHPILKSYIENTFHRLVQEQKNGAGKIILNNTHLLFNTGLLDKFFHAIYIIAERSKQDDTFHCCNPVITTSLAKLKEFGGFQVDGKSINKKEMLPKPAEFFKNLNEVVFNIDLEVDKDFHKFEHMIQENRIRFEKYPNDTTEQLARRVDSAIDSAILMAERNYKFIVPQYRPTENKIQFLMPLYLDGQFDDAPDLALVLDFIEDLYVPETVLSLDSAYQNARLIAKPDTQWLDPYKIQTFEDGE</sequence>
<gene>
    <name evidence="2" type="ORF">GALL_167340</name>
</gene>
<protein>
    <recommendedName>
        <fullName evidence="1">DUF3825 domain-containing protein</fullName>
    </recommendedName>
</protein>
<dbReference type="AlphaFoldDB" id="A0A1J5SMH7"/>
<name>A0A1J5SMH7_9ZZZZ</name>
<accession>A0A1J5SMH7</accession>
<dbReference type="Pfam" id="PF12873">
    <property type="entry name" value="DUF3825"/>
    <property type="match status" value="1"/>
</dbReference>
<evidence type="ECO:0000313" key="2">
    <source>
        <dbReference type="EMBL" id="OIR01262.1"/>
    </source>
</evidence>
<dbReference type="InterPro" id="IPR024437">
    <property type="entry name" value="DUF3825"/>
</dbReference>
<evidence type="ECO:0000259" key="1">
    <source>
        <dbReference type="Pfam" id="PF12873"/>
    </source>
</evidence>
<reference evidence="2" key="1">
    <citation type="submission" date="2016-10" db="EMBL/GenBank/DDBJ databases">
        <title>Sequence of Gallionella enrichment culture.</title>
        <authorList>
            <person name="Poehlein A."/>
            <person name="Muehling M."/>
            <person name="Daniel R."/>
        </authorList>
    </citation>
    <scope>NUCLEOTIDE SEQUENCE</scope>
</reference>
<comment type="caution">
    <text evidence="2">The sequence shown here is derived from an EMBL/GenBank/DDBJ whole genome shotgun (WGS) entry which is preliminary data.</text>
</comment>
<organism evidence="2">
    <name type="scientific">mine drainage metagenome</name>
    <dbReference type="NCBI Taxonomy" id="410659"/>
    <lineage>
        <taxon>unclassified sequences</taxon>
        <taxon>metagenomes</taxon>
        <taxon>ecological metagenomes</taxon>
    </lineage>
</organism>
<proteinExistence type="predicted"/>
<dbReference type="EMBL" id="MLJW01000086">
    <property type="protein sequence ID" value="OIR01262.1"/>
    <property type="molecule type" value="Genomic_DNA"/>
</dbReference>
<feature type="domain" description="DUF3825" evidence="1">
    <location>
        <begin position="131"/>
        <end position="380"/>
    </location>
</feature>